<evidence type="ECO:0000313" key="4">
    <source>
        <dbReference type="Proteomes" id="UP000244334"/>
    </source>
</evidence>
<reference evidence="2 4" key="2">
    <citation type="submission" date="2018-04" db="EMBL/GenBank/DDBJ databases">
        <title>Genomes of the Obligate Erwinia dacicola and Facultative Enterobacter sp. OLF Endosymbionts of the Olive Fruit fly, Bactrocera oleae.</title>
        <authorList>
            <person name="Estes A.M."/>
            <person name="Hearn D.J."/>
            <person name="Agarwal S."/>
            <person name="Pierson E.A."/>
            <person name="Dunning-Hotopp J.C."/>
        </authorList>
    </citation>
    <scope>NUCLEOTIDE SEQUENCE [LARGE SCALE GENOMIC DNA]</scope>
    <source>
        <strain evidence="2 4">Oroville</strain>
    </source>
</reference>
<accession>A0A1E7Z1T0</accession>
<dbReference type="EMBL" id="LJAM02000120">
    <property type="protein sequence ID" value="RAP71624.1"/>
    <property type="molecule type" value="Genomic_DNA"/>
</dbReference>
<reference evidence="1 3" key="1">
    <citation type="submission" date="2016-07" db="EMBL/GenBank/DDBJ databases">
        <authorList>
            <person name="Yuval B."/>
        </authorList>
    </citation>
    <scope>NUCLEOTIDE SEQUENCE [LARGE SCALE GENOMIC DNA]</scope>
    <source>
        <strain evidence="1 3">IL</strain>
    </source>
</reference>
<dbReference type="EMBL" id="MAYS01000191">
    <property type="protein sequence ID" value="OFC62747.1"/>
    <property type="molecule type" value="Genomic_DNA"/>
</dbReference>
<dbReference type="AlphaFoldDB" id="A0A1E7Z1T0"/>
<sequence>MNSFEMFIRLNYITAREMAFVLMGLDYETLQSSLMVEQSAVHQRISRAISRNVNYYEKSERKQNVSKVTNAEHVLAAAYPFIIEEVTPHLIIKHIDKAIMKITRESGWKDKLEMLGGESLLNRGKTLHTGGRGDYKKNDEVKGNYKMIAVLIRMLAETGKAKYGSFSKPLVSEIYSDLAELCSRHGVDLKGLAESTFYKKVKEANSFINE</sequence>
<proteinExistence type="predicted"/>
<dbReference type="OrthoDB" id="6506434at2"/>
<dbReference type="RefSeq" id="WP_070134413.1">
    <property type="nucleotide sequence ID" value="NZ_LJAM02000120.1"/>
</dbReference>
<dbReference type="Proteomes" id="UP000244334">
    <property type="component" value="Unassembled WGS sequence"/>
</dbReference>
<gene>
    <name evidence="2" type="ORF">ACZ87_01557</name>
    <name evidence="1" type="ORF">BBW68_08260</name>
</gene>
<evidence type="ECO:0000313" key="1">
    <source>
        <dbReference type="EMBL" id="OFC62747.1"/>
    </source>
</evidence>
<comment type="caution">
    <text evidence="1">The sequence shown here is derived from an EMBL/GenBank/DDBJ whole genome shotgun (WGS) entry which is preliminary data.</text>
</comment>
<organism evidence="1 3">
    <name type="scientific">Candidatus Erwinia dacicola</name>
    <dbReference type="NCBI Taxonomy" id="252393"/>
    <lineage>
        <taxon>Bacteria</taxon>
        <taxon>Pseudomonadati</taxon>
        <taxon>Pseudomonadota</taxon>
        <taxon>Gammaproteobacteria</taxon>
        <taxon>Enterobacterales</taxon>
        <taxon>Erwiniaceae</taxon>
        <taxon>Erwinia</taxon>
    </lineage>
</organism>
<evidence type="ECO:0000313" key="3">
    <source>
        <dbReference type="Proteomes" id="UP000243534"/>
    </source>
</evidence>
<dbReference type="Proteomes" id="UP000243534">
    <property type="component" value="Unassembled WGS sequence"/>
</dbReference>
<protein>
    <submittedName>
        <fullName evidence="1">Uncharacterized protein</fullName>
    </submittedName>
</protein>
<evidence type="ECO:0000313" key="2">
    <source>
        <dbReference type="EMBL" id="RAP71624.1"/>
    </source>
</evidence>
<keyword evidence="4" id="KW-1185">Reference proteome</keyword>
<name>A0A1E7Z1T0_9GAMM</name>